<dbReference type="RefSeq" id="WP_124872207.1">
    <property type="nucleotide sequence ID" value="NZ_RQJO01000007.1"/>
</dbReference>
<dbReference type="GO" id="GO:0000155">
    <property type="term" value="F:phosphorelay sensor kinase activity"/>
    <property type="evidence" value="ECO:0007669"/>
    <property type="project" value="InterPro"/>
</dbReference>
<proteinExistence type="predicted"/>
<evidence type="ECO:0000256" key="1">
    <source>
        <dbReference type="SAM" id="Phobius"/>
    </source>
</evidence>
<feature type="transmembrane region" description="Helical" evidence="1">
    <location>
        <begin position="112"/>
        <end position="133"/>
    </location>
</feature>
<feature type="transmembrane region" description="Helical" evidence="1">
    <location>
        <begin position="41"/>
        <end position="63"/>
    </location>
</feature>
<keyword evidence="1" id="KW-0472">Membrane</keyword>
<feature type="domain" description="Signal transduction histidine kinase internal region" evidence="2">
    <location>
        <begin position="152"/>
        <end position="229"/>
    </location>
</feature>
<keyword evidence="3" id="KW-0808">Transferase</keyword>
<evidence type="ECO:0000259" key="2">
    <source>
        <dbReference type="Pfam" id="PF06580"/>
    </source>
</evidence>
<feature type="transmembrane region" description="Helical" evidence="1">
    <location>
        <begin position="75"/>
        <end position="92"/>
    </location>
</feature>
<dbReference type="AlphaFoldDB" id="A0A3P1C1V0"/>
<dbReference type="PANTHER" id="PTHR34220">
    <property type="entry name" value="SENSOR HISTIDINE KINASE YPDA"/>
    <property type="match status" value="1"/>
</dbReference>
<name>A0A3P1C1V0_9BACT</name>
<feature type="transmembrane region" description="Helical" evidence="1">
    <location>
        <begin position="7"/>
        <end position="29"/>
    </location>
</feature>
<dbReference type="InterPro" id="IPR036890">
    <property type="entry name" value="HATPase_C_sf"/>
</dbReference>
<dbReference type="InterPro" id="IPR010559">
    <property type="entry name" value="Sig_transdc_His_kin_internal"/>
</dbReference>
<keyword evidence="4" id="KW-1185">Reference proteome</keyword>
<gene>
    <name evidence="3" type="ORF">EHT25_06140</name>
</gene>
<organism evidence="3 4">
    <name type="scientific">Larkinella rosea</name>
    <dbReference type="NCBI Taxonomy" id="2025312"/>
    <lineage>
        <taxon>Bacteria</taxon>
        <taxon>Pseudomonadati</taxon>
        <taxon>Bacteroidota</taxon>
        <taxon>Cytophagia</taxon>
        <taxon>Cytophagales</taxon>
        <taxon>Spirosomataceae</taxon>
        <taxon>Larkinella</taxon>
    </lineage>
</organism>
<dbReference type="Proteomes" id="UP000271925">
    <property type="component" value="Unassembled WGS sequence"/>
</dbReference>
<comment type="caution">
    <text evidence="3">The sequence shown here is derived from an EMBL/GenBank/DDBJ whole genome shotgun (WGS) entry which is preliminary data.</text>
</comment>
<dbReference type="PANTHER" id="PTHR34220:SF7">
    <property type="entry name" value="SENSOR HISTIDINE KINASE YPDA"/>
    <property type="match status" value="1"/>
</dbReference>
<dbReference type="GO" id="GO:0016020">
    <property type="term" value="C:membrane"/>
    <property type="evidence" value="ECO:0007669"/>
    <property type="project" value="InterPro"/>
</dbReference>
<keyword evidence="1" id="KW-1133">Transmembrane helix</keyword>
<dbReference type="Gene3D" id="3.30.565.10">
    <property type="entry name" value="Histidine kinase-like ATPase, C-terminal domain"/>
    <property type="match status" value="1"/>
</dbReference>
<reference evidence="3 4" key="1">
    <citation type="submission" date="2018-11" db="EMBL/GenBank/DDBJ databases">
        <authorList>
            <person name="Zhou Z."/>
            <person name="Wang G."/>
        </authorList>
    </citation>
    <scope>NUCLEOTIDE SEQUENCE [LARGE SCALE GENOMIC DNA]</scope>
    <source>
        <strain evidence="3 4">KCTC52004</strain>
    </source>
</reference>
<dbReference type="InterPro" id="IPR050640">
    <property type="entry name" value="Bact_2-comp_sensor_kinase"/>
</dbReference>
<dbReference type="Pfam" id="PF06580">
    <property type="entry name" value="His_kinase"/>
    <property type="match status" value="1"/>
</dbReference>
<protein>
    <submittedName>
        <fullName evidence="3">Histidine kinase</fullName>
    </submittedName>
</protein>
<accession>A0A3P1C1V0</accession>
<keyword evidence="1" id="KW-0812">Transmembrane</keyword>
<evidence type="ECO:0000313" key="4">
    <source>
        <dbReference type="Proteomes" id="UP000271925"/>
    </source>
</evidence>
<keyword evidence="3" id="KW-0418">Kinase</keyword>
<evidence type="ECO:0000313" key="3">
    <source>
        <dbReference type="EMBL" id="RRB07355.1"/>
    </source>
</evidence>
<dbReference type="EMBL" id="RQJO01000007">
    <property type="protein sequence ID" value="RRB07355.1"/>
    <property type="molecule type" value="Genomic_DNA"/>
</dbReference>
<sequence>MRSLNRIIWLGVLCSVFIAVMGMIARDVYHPNISLYKLVKYGLAVSMLLLIIWFVNLWFYFFFKNKKPVSTVVKVAVISLTDFGLIGLFIVLKRYGLFASFQDYFLLDMQVFVRFFLAVLWTTSVQFTFINAIQKEVLIQHNEQLRNENLVAELEGLRQQINPHFLFNSLGTLRVMVRDKDENAEEYILRLAAVYRQFLSKRNDSTTTLQEELGFLENYLFMLKFRYEAGLNLLIDLDATNQFKHLPTGCLQLLMENCIKHNVVSTSKPLSVRLYQESPASITVENNKQPRQTQEESTGIGLDNLRKRYALLGRSDAVTIRETDHLFAVSIALIN</sequence>
<dbReference type="OrthoDB" id="927174at2"/>